<evidence type="ECO:0000313" key="6">
    <source>
        <dbReference type="Proteomes" id="UP000278792"/>
    </source>
</evidence>
<dbReference type="Gene3D" id="2.40.420.20">
    <property type="match status" value="1"/>
</dbReference>
<proteinExistence type="inferred from homology"/>
<dbReference type="AlphaFoldDB" id="A0A3N3DVS5"/>
<organism evidence="5 6">
    <name type="scientific">Vibrio ponticus</name>
    <dbReference type="NCBI Taxonomy" id="265668"/>
    <lineage>
        <taxon>Bacteria</taxon>
        <taxon>Pseudomonadati</taxon>
        <taxon>Pseudomonadota</taxon>
        <taxon>Gammaproteobacteria</taxon>
        <taxon>Vibrionales</taxon>
        <taxon>Vibrionaceae</taxon>
        <taxon>Vibrio</taxon>
    </lineage>
</organism>
<feature type="chain" id="PRO_5018143198" evidence="2">
    <location>
        <begin position="31"/>
        <end position="358"/>
    </location>
</feature>
<dbReference type="GO" id="GO:0015562">
    <property type="term" value="F:efflux transmembrane transporter activity"/>
    <property type="evidence" value="ECO:0007669"/>
    <property type="project" value="TreeGrafter"/>
</dbReference>
<dbReference type="InterPro" id="IPR006143">
    <property type="entry name" value="RND_pump_MFP"/>
</dbReference>
<feature type="domain" description="Multidrug resistance protein MdtA-like barrel-sandwich hybrid" evidence="4">
    <location>
        <begin position="69"/>
        <end position="192"/>
    </location>
</feature>
<dbReference type="PROSITE" id="PS51257">
    <property type="entry name" value="PROKAR_LIPOPROTEIN"/>
    <property type="match status" value="1"/>
</dbReference>
<evidence type="ECO:0000259" key="3">
    <source>
        <dbReference type="Pfam" id="PF25876"/>
    </source>
</evidence>
<evidence type="ECO:0000259" key="4">
    <source>
        <dbReference type="Pfam" id="PF25917"/>
    </source>
</evidence>
<dbReference type="NCBIfam" id="TIGR01730">
    <property type="entry name" value="RND_mfp"/>
    <property type="match status" value="1"/>
</dbReference>
<name>A0A3N3DVS5_9VIBR</name>
<sequence length="358" mass="39647">MNNRKLYNRGWVSSLAISSISLFLVGCNQANSEETNVVIKPVKLFEVPDFASNKADWFIAEIDATERAALSFQVSGEIRRVLVKMGQQVEKGQILAELDPTDYQLAVDARSAEYELAKTAYDRASALYEKQLISTDTYDQHESQFKVSKAALEQAKTDLAYTKIKAPFEGVISLSHVKEHQVIAASQPVVNLINNDVMDVVFSLPVSYVDKYGLAHISDAKLSVAMDINKAFSIPAKFKEISTRPDSEINSYRARVTIERPEFMNLFSGMTGHVQLPKNESPQGVTLVETAWISKENGQGELFKFIPETQLIESVQVSLNDQGEVISGIESGDFIVETGVSQLTEGQQVKAWVKEAGI</sequence>
<dbReference type="Pfam" id="PF25917">
    <property type="entry name" value="BSH_RND"/>
    <property type="match status" value="1"/>
</dbReference>
<evidence type="ECO:0000256" key="2">
    <source>
        <dbReference type="SAM" id="SignalP"/>
    </source>
</evidence>
<comment type="caution">
    <text evidence="5">The sequence shown here is derived from an EMBL/GenBank/DDBJ whole genome shotgun (WGS) entry which is preliminary data.</text>
</comment>
<accession>A0A3N3DVS5</accession>
<dbReference type="Gene3D" id="2.40.30.170">
    <property type="match status" value="1"/>
</dbReference>
<feature type="domain" description="Multidrug resistance protein MdtA-like alpha-helical hairpin" evidence="3">
    <location>
        <begin position="111"/>
        <end position="162"/>
    </location>
</feature>
<dbReference type="Gene3D" id="1.10.287.470">
    <property type="entry name" value="Helix hairpin bin"/>
    <property type="match status" value="1"/>
</dbReference>
<dbReference type="Pfam" id="PF25876">
    <property type="entry name" value="HH_MFP_RND"/>
    <property type="match status" value="1"/>
</dbReference>
<feature type="signal peptide" evidence="2">
    <location>
        <begin position="1"/>
        <end position="30"/>
    </location>
</feature>
<dbReference type="EMBL" id="RKIK01000070">
    <property type="protein sequence ID" value="ROV58615.1"/>
    <property type="molecule type" value="Genomic_DNA"/>
</dbReference>
<dbReference type="InterPro" id="IPR058625">
    <property type="entry name" value="MdtA-like_BSH"/>
</dbReference>
<evidence type="ECO:0000313" key="5">
    <source>
        <dbReference type="EMBL" id="ROV58615.1"/>
    </source>
</evidence>
<dbReference type="InterPro" id="IPR058624">
    <property type="entry name" value="MdtA-like_HH"/>
</dbReference>
<reference evidence="5 6" key="1">
    <citation type="submission" date="2018-11" db="EMBL/GenBank/DDBJ databases">
        <title>Vibrio ponticus strain CAIM 1751 pathogenic for the snapper Lutjanus guttatus.</title>
        <authorList>
            <person name="Soto-Rodriguez S."/>
            <person name="Lozano-Olvera R."/>
            <person name="Gomez-Gil B."/>
        </authorList>
    </citation>
    <scope>NUCLEOTIDE SEQUENCE [LARGE SCALE GENOMIC DNA]</scope>
    <source>
        <strain evidence="5 6">CAIM 1751</strain>
    </source>
</reference>
<dbReference type="SUPFAM" id="SSF111369">
    <property type="entry name" value="HlyD-like secretion proteins"/>
    <property type="match status" value="1"/>
</dbReference>
<comment type="similarity">
    <text evidence="1">Belongs to the membrane fusion protein (MFP) (TC 8.A.1) family.</text>
</comment>
<dbReference type="GO" id="GO:1990281">
    <property type="term" value="C:efflux pump complex"/>
    <property type="evidence" value="ECO:0007669"/>
    <property type="project" value="TreeGrafter"/>
</dbReference>
<dbReference type="Gene3D" id="2.40.50.100">
    <property type="match status" value="1"/>
</dbReference>
<keyword evidence="2" id="KW-0732">Signal</keyword>
<dbReference type="PANTHER" id="PTHR30469">
    <property type="entry name" value="MULTIDRUG RESISTANCE PROTEIN MDTA"/>
    <property type="match status" value="1"/>
</dbReference>
<dbReference type="RefSeq" id="WP_123783080.1">
    <property type="nucleotide sequence ID" value="NZ_RKIK01000070.1"/>
</dbReference>
<evidence type="ECO:0000256" key="1">
    <source>
        <dbReference type="ARBA" id="ARBA00009477"/>
    </source>
</evidence>
<protein>
    <submittedName>
        <fullName evidence="5">Efflux RND transporter periplasmic adaptor subunit</fullName>
    </submittedName>
</protein>
<dbReference type="Proteomes" id="UP000278792">
    <property type="component" value="Unassembled WGS sequence"/>
</dbReference>
<dbReference type="PANTHER" id="PTHR30469:SF20">
    <property type="entry name" value="EFFLUX RND TRANSPORTER PERIPLASMIC ADAPTOR SUBUNIT"/>
    <property type="match status" value="1"/>
</dbReference>
<gene>
    <name evidence="5" type="ORF">EGH82_17660</name>
</gene>